<dbReference type="PROSITE" id="PS50157">
    <property type="entry name" value="ZINC_FINGER_C2H2_2"/>
    <property type="match status" value="4"/>
</dbReference>
<evidence type="ECO:0000313" key="11">
    <source>
        <dbReference type="EMBL" id="CAI9565326.1"/>
    </source>
</evidence>
<evidence type="ECO:0000256" key="4">
    <source>
        <dbReference type="ARBA" id="ARBA00022771"/>
    </source>
</evidence>
<organism evidence="11 12">
    <name type="scientific">Staurois parvus</name>
    <dbReference type="NCBI Taxonomy" id="386267"/>
    <lineage>
        <taxon>Eukaryota</taxon>
        <taxon>Metazoa</taxon>
        <taxon>Chordata</taxon>
        <taxon>Craniata</taxon>
        <taxon>Vertebrata</taxon>
        <taxon>Euteleostomi</taxon>
        <taxon>Amphibia</taxon>
        <taxon>Batrachia</taxon>
        <taxon>Anura</taxon>
        <taxon>Neobatrachia</taxon>
        <taxon>Ranoidea</taxon>
        <taxon>Ranidae</taxon>
        <taxon>Staurois</taxon>
    </lineage>
</organism>
<feature type="domain" description="C2H2-type" evidence="10">
    <location>
        <begin position="159"/>
        <end position="182"/>
    </location>
</feature>
<evidence type="ECO:0000256" key="2">
    <source>
        <dbReference type="ARBA" id="ARBA00022723"/>
    </source>
</evidence>
<name>A0ABN9D0V0_9NEOB</name>
<evidence type="ECO:0000256" key="8">
    <source>
        <dbReference type="ARBA" id="ARBA00023242"/>
    </source>
</evidence>
<keyword evidence="5" id="KW-0862">Zinc</keyword>
<feature type="domain" description="C2H2-type" evidence="10">
    <location>
        <begin position="75"/>
        <end position="102"/>
    </location>
</feature>
<accession>A0ABN9D0V0</accession>
<feature type="domain" description="C2H2-type" evidence="10">
    <location>
        <begin position="103"/>
        <end position="130"/>
    </location>
</feature>
<gene>
    <name evidence="11" type="ORF">SPARVUS_LOCUS6055317</name>
</gene>
<keyword evidence="4 9" id="KW-0863">Zinc-finger</keyword>
<dbReference type="InterPro" id="IPR036236">
    <property type="entry name" value="Znf_C2H2_sf"/>
</dbReference>
<dbReference type="InterPro" id="IPR013087">
    <property type="entry name" value="Znf_C2H2_type"/>
</dbReference>
<reference evidence="11" key="1">
    <citation type="submission" date="2023-05" db="EMBL/GenBank/DDBJ databases">
        <authorList>
            <person name="Stuckert A."/>
        </authorList>
    </citation>
    <scope>NUCLEOTIDE SEQUENCE</scope>
</reference>
<evidence type="ECO:0000256" key="3">
    <source>
        <dbReference type="ARBA" id="ARBA00022737"/>
    </source>
</evidence>
<dbReference type="EMBL" id="CATNWA010013510">
    <property type="protein sequence ID" value="CAI9565326.1"/>
    <property type="molecule type" value="Genomic_DNA"/>
</dbReference>
<dbReference type="PROSITE" id="PS00028">
    <property type="entry name" value="ZINC_FINGER_C2H2_1"/>
    <property type="match status" value="4"/>
</dbReference>
<sequence>MQNDNRVSSIQRDKYIRLPPDETKGERAVSIPKDKSGSSTFRRFLLIDSQGLPYTVVVDIAHVDVSKSAAPRKVYKCPVCFRIFEYLSYLQRHSIAHSQQKPHVCKICGKAFKRTSHLTRHKYTHFGGKPCQCQICHRRFRDIGELTRHQQSHTGERPHQCEVCHMRFGERSTLQRHMLAKH</sequence>
<evidence type="ECO:0000256" key="7">
    <source>
        <dbReference type="ARBA" id="ARBA00023163"/>
    </source>
</evidence>
<evidence type="ECO:0000313" key="12">
    <source>
        <dbReference type="Proteomes" id="UP001162483"/>
    </source>
</evidence>
<protein>
    <recommendedName>
        <fullName evidence="10">C2H2-type domain-containing protein</fullName>
    </recommendedName>
</protein>
<dbReference type="PANTHER" id="PTHR24394">
    <property type="entry name" value="ZINC FINGER PROTEIN"/>
    <property type="match status" value="1"/>
</dbReference>
<keyword evidence="12" id="KW-1185">Reference proteome</keyword>
<comment type="subcellular location">
    <subcellularLocation>
        <location evidence="1">Nucleus</location>
    </subcellularLocation>
</comment>
<evidence type="ECO:0000259" key="10">
    <source>
        <dbReference type="PROSITE" id="PS50157"/>
    </source>
</evidence>
<evidence type="ECO:0000256" key="1">
    <source>
        <dbReference type="ARBA" id="ARBA00004123"/>
    </source>
</evidence>
<dbReference type="Pfam" id="PF00096">
    <property type="entry name" value="zf-C2H2"/>
    <property type="match status" value="4"/>
</dbReference>
<keyword evidence="7" id="KW-0804">Transcription</keyword>
<dbReference type="PANTHER" id="PTHR24394:SF48">
    <property type="entry name" value="ZINC FINGER PROTEIN 771"/>
    <property type="match status" value="1"/>
</dbReference>
<dbReference type="SMART" id="SM00355">
    <property type="entry name" value="ZnF_C2H2"/>
    <property type="match status" value="4"/>
</dbReference>
<dbReference type="Gene3D" id="3.30.160.60">
    <property type="entry name" value="Classic Zinc Finger"/>
    <property type="match status" value="4"/>
</dbReference>
<feature type="domain" description="C2H2-type" evidence="10">
    <location>
        <begin position="131"/>
        <end position="158"/>
    </location>
</feature>
<dbReference type="Proteomes" id="UP001162483">
    <property type="component" value="Unassembled WGS sequence"/>
</dbReference>
<keyword evidence="2" id="KW-0479">Metal-binding</keyword>
<dbReference type="SUPFAM" id="SSF57667">
    <property type="entry name" value="beta-beta-alpha zinc fingers"/>
    <property type="match status" value="2"/>
</dbReference>
<proteinExistence type="predicted"/>
<comment type="caution">
    <text evidence="11">The sequence shown here is derived from an EMBL/GenBank/DDBJ whole genome shotgun (WGS) entry which is preliminary data.</text>
</comment>
<evidence type="ECO:0000256" key="9">
    <source>
        <dbReference type="PROSITE-ProRule" id="PRU00042"/>
    </source>
</evidence>
<keyword evidence="6" id="KW-0805">Transcription regulation</keyword>
<keyword evidence="8" id="KW-0539">Nucleus</keyword>
<evidence type="ECO:0000256" key="5">
    <source>
        <dbReference type="ARBA" id="ARBA00022833"/>
    </source>
</evidence>
<keyword evidence="3" id="KW-0677">Repeat</keyword>
<evidence type="ECO:0000256" key="6">
    <source>
        <dbReference type="ARBA" id="ARBA00023015"/>
    </source>
</evidence>